<dbReference type="EMBL" id="QFLI01000001">
    <property type="protein sequence ID" value="PXY03035.1"/>
    <property type="molecule type" value="Genomic_DNA"/>
</dbReference>
<evidence type="ECO:0000313" key="1">
    <source>
        <dbReference type="EMBL" id="PXY03035.1"/>
    </source>
</evidence>
<protein>
    <submittedName>
        <fullName evidence="1">Uncharacterized protein</fullName>
    </submittedName>
</protein>
<reference evidence="1 2" key="1">
    <citation type="submission" date="2018-05" db="EMBL/GenBank/DDBJ databases">
        <title>Marinifilum breve JC075T sp. nov., a marine bacterium isolated from Yongle Blue Hole in the South China Sea.</title>
        <authorList>
            <person name="Fu T."/>
        </authorList>
    </citation>
    <scope>NUCLEOTIDE SEQUENCE [LARGE SCALE GENOMIC DNA]</scope>
    <source>
        <strain evidence="1 2">JC075</strain>
    </source>
</reference>
<organism evidence="1 2">
    <name type="scientific">Marinifilum breve</name>
    <dbReference type="NCBI Taxonomy" id="2184082"/>
    <lineage>
        <taxon>Bacteria</taxon>
        <taxon>Pseudomonadati</taxon>
        <taxon>Bacteroidota</taxon>
        <taxon>Bacteroidia</taxon>
        <taxon>Marinilabiliales</taxon>
        <taxon>Marinifilaceae</taxon>
    </lineage>
</organism>
<comment type="caution">
    <text evidence="1">The sequence shown here is derived from an EMBL/GenBank/DDBJ whole genome shotgun (WGS) entry which is preliminary data.</text>
</comment>
<gene>
    <name evidence="1" type="ORF">DF185_02800</name>
</gene>
<dbReference type="OrthoDB" id="9811599at2"/>
<sequence length="598" mass="68207">MSKILGHSFHIPVMGTGFTVDTPVKVAHLGISSVVSIVDDVLVEKMREMYCKKLSLPFKPITEKTKDFRAERITSYLNLLDNLVKEKFENLKESIQDKGKEIEEYLDLLPDFSEVKKEFKEKFADNPYVKEAKEWLSNNLPLGSIDVNIMTKLDKGNQYEGEDLPVEFNDAHAALRGFAMSNLESSMVLSAGMNPRLYGYLEQFDDFYPNANGYIKKKIVLKVSDYRSALIQGRFLAKKGIWISEYRIESGLNCGGHAFATDGFLMGPILQEFKEKRDELRDSLNPVLFDTLKEKGKTIPSEPLSIKVTAQGGVGTAEEHEFLMKQYNLDSIGWGSPFLMVPEACDVDDKTLSLLEKADEEDLSLSHASPLGVRFNNLNSNTRDADVWDRLKQNKPGSPCTKRYMIANTEFTKEPICTASRQYQKLKLAHLREQNLPKEELEKEINLLLQKTCLCKGLSTASYLVNDIDTNKDGDGVSICPGPNLAYFTKKVKLKEMIDHIYNRTNLIERKDRPHMFIKELNLYYDYLKEQVSEIKNPIPKQIKSLEGFKKNLLSGVDYYKGLSQKFSDKYNDMKYQVSKDLEKLEGEIKSILIKTES</sequence>
<keyword evidence="2" id="KW-1185">Reference proteome</keyword>
<dbReference type="RefSeq" id="WP_110359191.1">
    <property type="nucleotide sequence ID" value="NZ_QFLI01000001.1"/>
</dbReference>
<proteinExistence type="predicted"/>
<dbReference type="Proteomes" id="UP000248079">
    <property type="component" value="Unassembled WGS sequence"/>
</dbReference>
<name>A0A2V4A2B9_9BACT</name>
<dbReference type="AlphaFoldDB" id="A0A2V4A2B9"/>
<accession>A0A2V4A2B9</accession>
<evidence type="ECO:0000313" key="2">
    <source>
        <dbReference type="Proteomes" id="UP000248079"/>
    </source>
</evidence>